<keyword evidence="1" id="KW-0732">Signal</keyword>
<dbReference type="Proteomes" id="UP000182160">
    <property type="component" value="Unassembled WGS sequence"/>
</dbReference>
<feature type="chain" id="PRO_5010364343" evidence="1">
    <location>
        <begin position="26"/>
        <end position="121"/>
    </location>
</feature>
<evidence type="ECO:0000313" key="3">
    <source>
        <dbReference type="Proteomes" id="UP000182160"/>
    </source>
</evidence>
<feature type="signal peptide" evidence="1">
    <location>
        <begin position="1"/>
        <end position="25"/>
    </location>
</feature>
<sequence length="121" mass="13555">MMMGKFAIASATVLALSAITLPLHASDKVDSTKICETLASMGHGIMTERQKGRPMTQITKKYTELWVGKGLSPDVEKVLQKYSKQLIMQAYEQPRFSTASYQKEQVTEFENSIFLSCLKSQ</sequence>
<gene>
    <name evidence="2" type="ORF">SAMN04488077_12216</name>
</gene>
<protein>
    <submittedName>
        <fullName evidence="2">Uncharacterized protein</fullName>
    </submittedName>
</protein>
<organism evidence="2 3">
    <name type="scientific">Roseovarius tolerans</name>
    <dbReference type="NCBI Taxonomy" id="74031"/>
    <lineage>
        <taxon>Bacteria</taxon>
        <taxon>Pseudomonadati</taxon>
        <taxon>Pseudomonadota</taxon>
        <taxon>Alphaproteobacteria</taxon>
        <taxon>Rhodobacterales</taxon>
        <taxon>Roseobacteraceae</taxon>
        <taxon>Roseovarius</taxon>
    </lineage>
</organism>
<proteinExistence type="predicted"/>
<reference evidence="2 3" key="1">
    <citation type="submission" date="2016-10" db="EMBL/GenBank/DDBJ databases">
        <authorList>
            <person name="de Groot N.N."/>
        </authorList>
    </citation>
    <scope>NUCLEOTIDE SEQUENCE [LARGE SCALE GENOMIC DNA]</scope>
    <source>
        <strain evidence="2 3">DSM 11457</strain>
    </source>
</reference>
<dbReference type="EMBL" id="FOBO01000022">
    <property type="protein sequence ID" value="SEN62211.1"/>
    <property type="molecule type" value="Genomic_DNA"/>
</dbReference>
<dbReference type="AlphaFoldDB" id="A0A1H8I1Q3"/>
<evidence type="ECO:0000313" key="2">
    <source>
        <dbReference type="EMBL" id="SEN62211.1"/>
    </source>
</evidence>
<name>A0A1H8I1Q3_9RHOB</name>
<evidence type="ECO:0000256" key="1">
    <source>
        <dbReference type="SAM" id="SignalP"/>
    </source>
</evidence>
<accession>A0A1H8I1Q3</accession>